<dbReference type="EMBL" id="CP142731">
    <property type="protein sequence ID" value="WUR03744.1"/>
    <property type="molecule type" value="Genomic_DNA"/>
</dbReference>
<dbReference type="InterPro" id="IPR001757">
    <property type="entry name" value="P_typ_ATPase"/>
</dbReference>
<comment type="similarity">
    <text evidence="2">Belongs to the cation transport ATPase (P-type) (TC 3.A.3) family. Type V subfamily.</text>
</comment>
<dbReference type="InterPro" id="IPR044492">
    <property type="entry name" value="P_typ_ATPase_HD_dom"/>
</dbReference>
<keyword evidence="9 11" id="KW-1133">Transmembrane helix</keyword>
<keyword evidence="4" id="KW-0479">Metal-binding</keyword>
<dbReference type="InterPro" id="IPR059000">
    <property type="entry name" value="ATPase_P-type_domA"/>
</dbReference>
<feature type="transmembrane region" description="Helical" evidence="11">
    <location>
        <begin position="818"/>
        <end position="835"/>
    </location>
</feature>
<evidence type="ECO:0000256" key="8">
    <source>
        <dbReference type="ARBA" id="ARBA00022967"/>
    </source>
</evidence>
<dbReference type="Proteomes" id="UP001334084">
    <property type="component" value="Chromosome 6"/>
</dbReference>
<dbReference type="RefSeq" id="XP_065329889.1">
    <property type="nucleotide sequence ID" value="XM_065473817.1"/>
</dbReference>
<dbReference type="InterPro" id="IPR018303">
    <property type="entry name" value="ATPase_P-typ_P_site"/>
</dbReference>
<evidence type="ECO:0000256" key="10">
    <source>
        <dbReference type="ARBA" id="ARBA00023136"/>
    </source>
</evidence>
<keyword evidence="5" id="KW-0547">Nucleotide-binding</keyword>
<dbReference type="InterPro" id="IPR023299">
    <property type="entry name" value="ATPase_P-typ_cyto_dom_N"/>
</dbReference>
<dbReference type="InterPro" id="IPR036412">
    <property type="entry name" value="HAD-like_sf"/>
</dbReference>
<dbReference type="SFLD" id="SFLDG00002">
    <property type="entry name" value="C1.7:_P-type_atpase_like"/>
    <property type="match status" value="1"/>
</dbReference>
<dbReference type="SUPFAM" id="SSF81665">
    <property type="entry name" value="Calcium ATPase, transmembrane domain M"/>
    <property type="match status" value="1"/>
</dbReference>
<evidence type="ECO:0000313" key="13">
    <source>
        <dbReference type="EMBL" id="WUR03744.1"/>
    </source>
</evidence>
<dbReference type="GO" id="GO:0006874">
    <property type="term" value="P:intracellular calcium ion homeostasis"/>
    <property type="evidence" value="ECO:0007669"/>
    <property type="project" value="TreeGrafter"/>
</dbReference>
<dbReference type="Gene3D" id="3.40.1110.10">
    <property type="entry name" value="Calcium-transporting ATPase, cytoplasmic domain N"/>
    <property type="match status" value="1"/>
</dbReference>
<dbReference type="GO" id="GO:0016887">
    <property type="term" value="F:ATP hydrolysis activity"/>
    <property type="evidence" value="ECO:0007669"/>
    <property type="project" value="InterPro"/>
</dbReference>
<dbReference type="Gene3D" id="3.40.50.1000">
    <property type="entry name" value="HAD superfamily/HAD-like"/>
    <property type="match status" value="1"/>
</dbReference>
<dbReference type="AlphaFoldDB" id="A0AAX4JCR8"/>
<reference evidence="13" key="1">
    <citation type="journal article" date="2024" name="BMC Genomics">
        <title>Functional annotation of a divergent genome using sequence and structure-based similarity.</title>
        <authorList>
            <person name="Svedberg D."/>
            <person name="Winiger R.R."/>
            <person name="Berg A."/>
            <person name="Sharma H."/>
            <person name="Tellgren-Roth C."/>
            <person name="Debrunner-Vossbrinck B.A."/>
            <person name="Vossbrinck C.R."/>
            <person name="Barandun J."/>
        </authorList>
    </citation>
    <scope>NUCLEOTIDE SEQUENCE</scope>
    <source>
        <strain evidence="13">Illinois isolate</strain>
    </source>
</reference>
<dbReference type="GO" id="GO:0019829">
    <property type="term" value="F:ATPase-coupled monoatomic cation transmembrane transporter activity"/>
    <property type="evidence" value="ECO:0007669"/>
    <property type="project" value="TreeGrafter"/>
</dbReference>
<dbReference type="SUPFAM" id="SSF56784">
    <property type="entry name" value="HAD-like"/>
    <property type="match status" value="1"/>
</dbReference>
<feature type="transmembrane region" description="Helical" evidence="11">
    <location>
        <begin position="144"/>
        <end position="167"/>
    </location>
</feature>
<evidence type="ECO:0000259" key="12">
    <source>
        <dbReference type="Pfam" id="PF00122"/>
    </source>
</evidence>
<dbReference type="PANTHER" id="PTHR45630:SF7">
    <property type="entry name" value="ENDOPLASMIC RETICULUM TRANSMEMBRANE HELIX TRANSLOCASE"/>
    <property type="match status" value="1"/>
</dbReference>
<keyword evidence="6" id="KW-0067">ATP-binding</keyword>
<protein>
    <submittedName>
        <fullName evidence="13">Calcium-transporting ATPase</fullName>
    </submittedName>
</protein>
<feature type="transmembrane region" description="Helical" evidence="11">
    <location>
        <begin position="856"/>
        <end position="876"/>
    </location>
</feature>
<evidence type="ECO:0000256" key="11">
    <source>
        <dbReference type="SAM" id="Phobius"/>
    </source>
</evidence>
<evidence type="ECO:0000256" key="4">
    <source>
        <dbReference type="ARBA" id="ARBA00022723"/>
    </source>
</evidence>
<evidence type="ECO:0000313" key="14">
    <source>
        <dbReference type="Proteomes" id="UP001334084"/>
    </source>
</evidence>
<dbReference type="InterPro" id="IPR023214">
    <property type="entry name" value="HAD_sf"/>
</dbReference>
<feature type="transmembrane region" description="Helical" evidence="11">
    <location>
        <begin position="173"/>
        <end position="192"/>
    </location>
</feature>
<dbReference type="Pfam" id="PF00702">
    <property type="entry name" value="Hydrolase"/>
    <property type="match status" value="1"/>
</dbReference>
<dbReference type="SUPFAM" id="SSF81653">
    <property type="entry name" value="Calcium ATPase, transduction domain A"/>
    <property type="match status" value="1"/>
</dbReference>
<proteinExistence type="inferred from homology"/>
<dbReference type="Gene3D" id="2.70.150.10">
    <property type="entry name" value="Calcium-transporting ATPase, cytoplasmic transduction domain A"/>
    <property type="match status" value="1"/>
</dbReference>
<comment type="subcellular location">
    <subcellularLocation>
        <location evidence="1">Membrane</location>
        <topology evidence="1">Multi-pass membrane protein</topology>
    </subcellularLocation>
</comment>
<dbReference type="PRINTS" id="PR00120">
    <property type="entry name" value="HATPASE"/>
</dbReference>
<feature type="transmembrane region" description="Helical" evidence="11">
    <location>
        <begin position="12"/>
        <end position="29"/>
    </location>
</feature>
<dbReference type="GO" id="GO:0005789">
    <property type="term" value="C:endoplasmic reticulum membrane"/>
    <property type="evidence" value="ECO:0007669"/>
    <property type="project" value="TreeGrafter"/>
</dbReference>
<dbReference type="GO" id="GO:0046872">
    <property type="term" value="F:metal ion binding"/>
    <property type="evidence" value="ECO:0007669"/>
    <property type="project" value="UniProtKB-KW"/>
</dbReference>
<dbReference type="KEGG" id="vnx:VNE69_06065"/>
<evidence type="ECO:0000256" key="2">
    <source>
        <dbReference type="ARBA" id="ARBA00006000"/>
    </source>
</evidence>
<evidence type="ECO:0000256" key="6">
    <source>
        <dbReference type="ARBA" id="ARBA00022840"/>
    </source>
</evidence>
<keyword evidence="3 11" id="KW-0812">Transmembrane</keyword>
<keyword evidence="8" id="KW-1278">Translocase</keyword>
<dbReference type="SFLD" id="SFLDS00003">
    <property type="entry name" value="Haloacid_Dehalogenase"/>
    <property type="match status" value="1"/>
</dbReference>
<feature type="transmembrane region" description="Helical" evidence="11">
    <location>
        <begin position="332"/>
        <end position="351"/>
    </location>
</feature>
<dbReference type="SFLD" id="SFLDF00027">
    <property type="entry name" value="p-type_atpase"/>
    <property type="match status" value="1"/>
</dbReference>
<feature type="domain" description="P-type ATPase A" evidence="12">
    <location>
        <begin position="216"/>
        <end position="321"/>
    </location>
</feature>
<feature type="transmembrane region" description="Helical" evidence="11">
    <location>
        <begin position="35"/>
        <end position="53"/>
    </location>
</feature>
<name>A0AAX4JCR8_9MICR</name>
<evidence type="ECO:0000256" key="5">
    <source>
        <dbReference type="ARBA" id="ARBA00022741"/>
    </source>
</evidence>
<accession>A0AAX4JCR8</accession>
<evidence type="ECO:0000256" key="1">
    <source>
        <dbReference type="ARBA" id="ARBA00004141"/>
    </source>
</evidence>
<dbReference type="PROSITE" id="PS00154">
    <property type="entry name" value="ATPASE_E1_E2"/>
    <property type="match status" value="1"/>
</dbReference>
<feature type="transmembrane region" description="Helical" evidence="11">
    <location>
        <begin position="930"/>
        <end position="947"/>
    </location>
</feature>
<evidence type="ECO:0000256" key="9">
    <source>
        <dbReference type="ARBA" id="ARBA00022989"/>
    </source>
</evidence>
<keyword evidence="7" id="KW-0460">Magnesium</keyword>
<organism evidence="13 14">
    <name type="scientific">Vairimorpha necatrix</name>
    <dbReference type="NCBI Taxonomy" id="6039"/>
    <lineage>
        <taxon>Eukaryota</taxon>
        <taxon>Fungi</taxon>
        <taxon>Fungi incertae sedis</taxon>
        <taxon>Microsporidia</taxon>
        <taxon>Nosematidae</taxon>
        <taxon>Vairimorpha</taxon>
    </lineage>
</organism>
<dbReference type="GeneID" id="90541562"/>
<dbReference type="SUPFAM" id="SSF81660">
    <property type="entry name" value="Metal cation-transporting ATPase, ATP-binding domain N"/>
    <property type="match status" value="1"/>
</dbReference>
<dbReference type="Pfam" id="PF00122">
    <property type="entry name" value="E1-E2_ATPase"/>
    <property type="match status" value="1"/>
</dbReference>
<dbReference type="InterPro" id="IPR006544">
    <property type="entry name" value="P-type_TPase_V"/>
</dbReference>
<dbReference type="PRINTS" id="PR00119">
    <property type="entry name" value="CATATPASE"/>
</dbReference>
<dbReference type="GO" id="GO:0015662">
    <property type="term" value="F:P-type ion transporter activity"/>
    <property type="evidence" value="ECO:0007669"/>
    <property type="project" value="TreeGrafter"/>
</dbReference>
<keyword evidence="10 11" id="KW-0472">Membrane</keyword>
<feature type="transmembrane region" description="Helical" evidence="11">
    <location>
        <begin position="896"/>
        <end position="918"/>
    </location>
</feature>
<sequence>MRHSFYKQKAFYKRSYIFPMYLLPILIGITKSYHIIPLFTTLFSIFFFLLTCWSDKFKILFTMVSSNTPSFIFYNGKLCKIQNSTFLYKKSKFFIENKKIIKLSPNITRNFSYYISEYKNQPFVDPKYLKNFQKNFYKIDPPKFVDLFCQHATTPFFVFQIFCGILWCLDEYIYQSLFTIIMLIIVEAGLVYQRIITLRQFRTMNHKNIQVELENGEKIDSVDILPGQIIKIKECIRIPCDLLIKKGSCAVNEAILTGESIPLIKEDISEVEKSRIFDIEKDKKHVLFAGTDLIKIDNNFVECFVLKTGFDTVQGELIKKMMTNDEITVNDVEAYGFIGMLLFFAIISATYTCREGLKMGKTGYKIFLECILIITNVVPTELPLELSMAVNACVAALKNLGIFCLEPFRIPFAGKVNVCCFDKTGTLTETVLNVQEIHHTTAETVNVLRTCHTLIKLDNKLTGDPLETAVEDYINKIILQSNNINVLEKVKMPNQNFIENINKTINTKYNIKKKYLFSSELKRMTVVYEKSKDFYVSMKGAPETVKNFLKKIPDFYEDYKKFANEGFRVIALAHKKFLKRNTFVRQEVEENMDFAGFILFDCKIKDHAFETIRDLKDSGHKVLMITGDNLLTALTVATKLGIINKNEECGVEGNDINEVLYTDEFEKYLVFARADPKQKEKIVEKYNKMGFYTLMCGDGTNDVGALKSAHVGVALLEPQVSAKSKVVLKEQTTPQQSFLKKLAEEVNDESQVKMGDASVAAPFTAKTKSLECILNIIRQGRSALVTTIQMYKILALNSLVNAFSLSVLDCMGIRFSEYQLVASGMLVALAFTFLTKNVPLKEISSKRPLTTIFNKYIMSSIFLQVSIHIISFLVVLKKLKNFETLIYEEKFKPSLTNTALFLLSTTQQVSTFLVNYIGRPFRESLMENKRLLGCLTLLFGMIFYLLLEINEEFNSLMEVVPLGELKTFIGAVIILDVGACFLVERMCFNYLLL</sequence>
<keyword evidence="14" id="KW-1185">Reference proteome</keyword>
<gene>
    <name evidence="13" type="ORF">VNE69_06065</name>
</gene>
<feature type="transmembrane region" description="Helical" evidence="11">
    <location>
        <begin position="967"/>
        <end position="992"/>
    </location>
</feature>
<dbReference type="InterPro" id="IPR008250">
    <property type="entry name" value="ATPase_P-typ_transduc_dom_A_sf"/>
</dbReference>
<evidence type="ECO:0000256" key="7">
    <source>
        <dbReference type="ARBA" id="ARBA00022842"/>
    </source>
</evidence>
<dbReference type="GO" id="GO:0005524">
    <property type="term" value="F:ATP binding"/>
    <property type="evidence" value="ECO:0007669"/>
    <property type="project" value="UniProtKB-KW"/>
</dbReference>
<dbReference type="PANTHER" id="PTHR45630">
    <property type="entry name" value="CATION-TRANSPORTING ATPASE-RELATED"/>
    <property type="match status" value="1"/>
</dbReference>
<dbReference type="InterPro" id="IPR023298">
    <property type="entry name" value="ATPase_P-typ_TM_dom_sf"/>
</dbReference>
<evidence type="ECO:0000256" key="3">
    <source>
        <dbReference type="ARBA" id="ARBA00022692"/>
    </source>
</evidence>